<dbReference type="Pfam" id="PF08284">
    <property type="entry name" value="RVP_2"/>
    <property type="match status" value="1"/>
</dbReference>
<dbReference type="PaxDb" id="3635-A0A1U8IEA5"/>
<evidence type="ECO:0000313" key="2">
    <source>
        <dbReference type="Proteomes" id="UP000818029"/>
    </source>
</evidence>
<sequence length="200" mass="22422">MSKPYQSSSKKSRDSYSRSNASVGYSSRDRGKQYTSPKAQATSLSSIGSVRTNKPKCQQCRRRYLGDCWMNNKGFFKCGSQNHCIPNCPELPEKEKFQNARSNSTAARRRPPRTMGNVTSSKGPTKDSAVRSEARAQTRAYAIRAQEDASSPDVIIGTFSLYDTNIIALIDPRPIHSYVRRNLVSSKRLLFFGKFDAFTV</sequence>
<name>A0A1U8IEA5_GOSHI</name>
<feature type="region of interest" description="Disordered" evidence="1">
    <location>
        <begin position="1"/>
        <end position="52"/>
    </location>
</feature>
<protein>
    <recommendedName>
        <fullName evidence="4">Gag-Pol polyprotein</fullName>
    </recommendedName>
</protein>
<organism evidence="2 3">
    <name type="scientific">Gossypium hirsutum</name>
    <name type="common">Upland cotton</name>
    <name type="synonym">Gossypium mexicanum</name>
    <dbReference type="NCBI Taxonomy" id="3635"/>
    <lineage>
        <taxon>Eukaryota</taxon>
        <taxon>Viridiplantae</taxon>
        <taxon>Streptophyta</taxon>
        <taxon>Embryophyta</taxon>
        <taxon>Tracheophyta</taxon>
        <taxon>Spermatophyta</taxon>
        <taxon>Magnoliopsida</taxon>
        <taxon>eudicotyledons</taxon>
        <taxon>Gunneridae</taxon>
        <taxon>Pentapetalae</taxon>
        <taxon>rosids</taxon>
        <taxon>malvids</taxon>
        <taxon>Malvales</taxon>
        <taxon>Malvaceae</taxon>
        <taxon>Malvoideae</taxon>
        <taxon>Gossypium</taxon>
    </lineage>
</organism>
<dbReference type="GeneID" id="107895815"/>
<dbReference type="RefSeq" id="XP_016676525.1">
    <property type="nucleotide sequence ID" value="XM_016821036.1"/>
</dbReference>
<evidence type="ECO:0008006" key="4">
    <source>
        <dbReference type="Google" id="ProtNLM"/>
    </source>
</evidence>
<feature type="compositionally biased region" description="Basic and acidic residues" evidence="1">
    <location>
        <begin position="124"/>
        <end position="134"/>
    </location>
</feature>
<feature type="compositionally biased region" description="Polar residues" evidence="1">
    <location>
        <begin position="33"/>
        <end position="52"/>
    </location>
</feature>
<gene>
    <name evidence="3" type="primary">LOC107895815</name>
</gene>
<dbReference type="KEGG" id="ghi:107895815"/>
<keyword evidence="2" id="KW-1185">Reference proteome</keyword>
<dbReference type="Proteomes" id="UP000818029">
    <property type="component" value="Chromosome A10"/>
</dbReference>
<proteinExistence type="predicted"/>
<dbReference type="AlphaFoldDB" id="A0A1U8IEA5"/>
<evidence type="ECO:0000313" key="3">
    <source>
        <dbReference type="RefSeq" id="XP_016676525.1"/>
    </source>
</evidence>
<accession>A0A1U8IEA5</accession>
<dbReference type="OrthoDB" id="1103803at2759"/>
<feature type="region of interest" description="Disordered" evidence="1">
    <location>
        <begin position="96"/>
        <end position="134"/>
    </location>
</feature>
<reference evidence="2" key="1">
    <citation type="journal article" date="2020" name="Nat. Genet.">
        <title>Genomic diversifications of five Gossypium allopolyploid species and their impact on cotton improvement.</title>
        <authorList>
            <person name="Chen Z.J."/>
            <person name="Sreedasyam A."/>
            <person name="Ando A."/>
            <person name="Song Q."/>
            <person name="De Santiago L.M."/>
            <person name="Hulse-Kemp A.M."/>
            <person name="Ding M."/>
            <person name="Ye W."/>
            <person name="Kirkbride R.C."/>
            <person name="Jenkins J."/>
            <person name="Plott C."/>
            <person name="Lovell J."/>
            <person name="Lin Y.M."/>
            <person name="Vaughn R."/>
            <person name="Liu B."/>
            <person name="Simpson S."/>
            <person name="Scheffler B.E."/>
            <person name="Wen L."/>
            <person name="Saski C.A."/>
            <person name="Grover C.E."/>
            <person name="Hu G."/>
            <person name="Conover J.L."/>
            <person name="Carlson J.W."/>
            <person name="Shu S."/>
            <person name="Boston L.B."/>
            <person name="Williams M."/>
            <person name="Peterson D.G."/>
            <person name="McGee K."/>
            <person name="Jones D.C."/>
            <person name="Wendel J.F."/>
            <person name="Stelly D.M."/>
            <person name="Grimwood J."/>
            <person name="Schmutz J."/>
        </authorList>
    </citation>
    <scope>NUCLEOTIDE SEQUENCE [LARGE SCALE GENOMIC DNA]</scope>
    <source>
        <strain evidence="2">cv. TM-1</strain>
    </source>
</reference>
<reference evidence="3" key="2">
    <citation type="submission" date="2025-08" db="UniProtKB">
        <authorList>
            <consortium name="RefSeq"/>
        </authorList>
    </citation>
    <scope>IDENTIFICATION</scope>
</reference>
<evidence type="ECO:0000256" key="1">
    <source>
        <dbReference type="SAM" id="MobiDB-lite"/>
    </source>
</evidence>